<evidence type="ECO:0000313" key="2">
    <source>
        <dbReference type="WBParaSite" id="ES5_v2.g14772.t1"/>
    </source>
</evidence>
<accession>A0AC34FBM9</accession>
<reference evidence="2" key="1">
    <citation type="submission" date="2022-11" db="UniProtKB">
        <authorList>
            <consortium name="WormBaseParasite"/>
        </authorList>
    </citation>
    <scope>IDENTIFICATION</scope>
</reference>
<protein>
    <submittedName>
        <fullName evidence="2">Uncharacterized protein</fullName>
    </submittedName>
</protein>
<proteinExistence type="predicted"/>
<organism evidence="1 2">
    <name type="scientific">Panagrolaimus sp. ES5</name>
    <dbReference type="NCBI Taxonomy" id="591445"/>
    <lineage>
        <taxon>Eukaryota</taxon>
        <taxon>Metazoa</taxon>
        <taxon>Ecdysozoa</taxon>
        <taxon>Nematoda</taxon>
        <taxon>Chromadorea</taxon>
        <taxon>Rhabditida</taxon>
        <taxon>Tylenchina</taxon>
        <taxon>Panagrolaimomorpha</taxon>
        <taxon>Panagrolaimoidea</taxon>
        <taxon>Panagrolaimidae</taxon>
        <taxon>Panagrolaimus</taxon>
    </lineage>
</organism>
<dbReference type="Proteomes" id="UP000887579">
    <property type="component" value="Unplaced"/>
</dbReference>
<evidence type="ECO:0000313" key="1">
    <source>
        <dbReference type="Proteomes" id="UP000887579"/>
    </source>
</evidence>
<sequence length="885" mass="96315">MVIPSNNRASGGSSRNGEWSSTSSIADESPTSSLSALTFDVSNTGPSYGFDKRRPPLNRAIPPIPESKSNESIMSQASKSLAGTPCEPKQPTLELVEEASKSLAGTPCELKQPTLELVEEVIEDKCVVIENKMAQNLATKIATNIPPPLKNHTVPVITPTPVPSQPLPPFVTKTVTTTTTTTTVASSKIKPPKEIAKQAKMVQTHADPSKSPLLSMAHSVRSRLTKFGTRFTRSDSHSRSPIRSSTSLISMNKPSQIPKTKMAKSSSMEATRNVPSTSASLPKPSIPLTTAANNITSATENETNSHASVPRSQITLIPSPCRSPRAFAPELPKPTTKTSEEKINLPSTIQEESTVTSDAEPSPIKVQTKVITSPVSAATTTSSNTDTIYSGRVSSSTRPITSPDWSEASNAKTTAPSLTTTTAVTSAVILTSPEKDKSVAENIPPPLPAAKIDEKIIVNSKKNSSKESLKAKSPSTPRSQKSEKASKTPKLSSKFGFGGNKSSKTQKKLPSPKIKVKKGSLILKGTTSEERRTEEIVKTPPRKSLSFEAAQTKPIEVRRNSEMKLIKRIEKTFMPNSMMHHKVDNNKNVDMRNMNVRSVNMKNRRAPLAEFESTRVENSPAVELPPIGFDRLTSSPGQRRRAQQTITATAAATTATKILPPTTTTTFMHDSNGNVISVDVTTTNLSEDHFSNAHEIIGYFGAKENNIQNEKSLKLDNGAVSIFSHDKTAAAAMTNEKNNFDKTHHCNGDQRNAVKLDNQQQQQMETSADSFDEPKASTKTDMPLSTSYTSHASTSDSKTSDQNANPTKNFPHPQISREDFNELKSKLSVLKNILEDQKADDENDGIEQSFEELSHENQLLRQELLERDQIIETLRKQLASTIIKN</sequence>
<name>A0AC34FBM9_9BILA</name>
<dbReference type="WBParaSite" id="ES5_v2.g14772.t1">
    <property type="protein sequence ID" value="ES5_v2.g14772.t1"/>
    <property type="gene ID" value="ES5_v2.g14772"/>
</dbReference>